<keyword evidence="1" id="KW-1133">Transmembrane helix</keyword>
<sequence length="810" mass="95752">MDKYQISSTGRFLYEKHEQNFRLSKFSGLYLFPVIIILKIAFFSNYITIVSVVIASYFYYRNKHKWRFLIQTILYMAQQIETKKDCVYSHIFTCINNLILVPYWPMQVIFQIGIIRQLNHIYIFFFFAALLRAIEILKRFLYSKICSINSHQQEQDSIFLNLPHHILYLDENFNELFSNKSLKFNQEQKNLIKDYIKRKYYGIIQLENQNKESIEYYIKPWSGNFILVQSYFQSEENYFFQLMYEQINKLYVQLNQDYTKWNNLRAFKMIKESDLSVLGQCLSECLHLEHQVKSLIKNLQNEISQFYLKVTICNIIESMVLKLYDHFNIINLNFESGIPEIVAGDKKLLIFIFQTLLTSTQFCDKQKGQMSIKCIISQINSEKAGYELEFTFNFTCTPSVIKLYSQVFGVNETKLTPNEEWLIHCLKQCKQLMKQNQNEFNFQTDGDSVIIIFTFLSLISSNKLEQISQFTDLTFSRSVLDDCHYQWKEKVQILPTKFILDSQSRKSLPTSNEQKKESSYSRASVVFPEIRDELIIILETALEDAKDKGLLDKVHFDDQDNNVKCAISEYADSIANSPPAFITPQVRARKLQDLAKEKFKNLLKEAKKPKKKKRLSKRDYRVIFPRRNDTTCDPQNGPCQFNFHNSILSNRSNRAFIKWTHRCNVTQPPKTVHEILCYIPDIKLSKDIIKNFGNSTYDKIEIKDPIIVLDIADVIRLYKQYLQQGKQFYYIMLFVKKPQEIADFADIVQKNEQDLLQKNQKYQQTYLIGITEQALKPSLYAYLKYIIPFGQWSTDIKQIKALIAKQREIN</sequence>
<evidence type="ECO:0000313" key="3">
    <source>
        <dbReference type="Proteomes" id="UP000692954"/>
    </source>
</evidence>
<dbReference type="AlphaFoldDB" id="A0A8S1KRT5"/>
<keyword evidence="1" id="KW-0472">Membrane</keyword>
<dbReference type="OrthoDB" id="286630at2759"/>
<feature type="transmembrane region" description="Helical" evidence="1">
    <location>
        <begin position="30"/>
        <end position="60"/>
    </location>
</feature>
<evidence type="ECO:0000256" key="1">
    <source>
        <dbReference type="SAM" id="Phobius"/>
    </source>
</evidence>
<evidence type="ECO:0000313" key="2">
    <source>
        <dbReference type="EMBL" id="CAD8058210.1"/>
    </source>
</evidence>
<accession>A0A8S1KRT5</accession>
<dbReference type="EMBL" id="CAJJDN010000012">
    <property type="protein sequence ID" value="CAD8058210.1"/>
    <property type="molecule type" value="Genomic_DNA"/>
</dbReference>
<feature type="transmembrane region" description="Helical" evidence="1">
    <location>
        <begin position="121"/>
        <end position="142"/>
    </location>
</feature>
<reference evidence="2" key="1">
    <citation type="submission" date="2021-01" db="EMBL/GenBank/DDBJ databases">
        <authorList>
            <consortium name="Genoscope - CEA"/>
            <person name="William W."/>
        </authorList>
    </citation>
    <scope>NUCLEOTIDE SEQUENCE</scope>
</reference>
<proteinExistence type="predicted"/>
<gene>
    <name evidence="2" type="ORF">PSON_ATCC_30995.1.T0120087</name>
</gene>
<comment type="caution">
    <text evidence="2">The sequence shown here is derived from an EMBL/GenBank/DDBJ whole genome shotgun (WGS) entry which is preliminary data.</text>
</comment>
<organism evidence="2 3">
    <name type="scientific">Paramecium sonneborni</name>
    <dbReference type="NCBI Taxonomy" id="65129"/>
    <lineage>
        <taxon>Eukaryota</taxon>
        <taxon>Sar</taxon>
        <taxon>Alveolata</taxon>
        <taxon>Ciliophora</taxon>
        <taxon>Intramacronucleata</taxon>
        <taxon>Oligohymenophorea</taxon>
        <taxon>Peniculida</taxon>
        <taxon>Parameciidae</taxon>
        <taxon>Paramecium</taxon>
    </lineage>
</organism>
<evidence type="ECO:0008006" key="4">
    <source>
        <dbReference type="Google" id="ProtNLM"/>
    </source>
</evidence>
<keyword evidence="1" id="KW-0812">Transmembrane</keyword>
<protein>
    <recommendedName>
        <fullName evidence="4">Transmembrane protein</fullName>
    </recommendedName>
</protein>
<name>A0A8S1KRT5_9CILI</name>
<dbReference type="Proteomes" id="UP000692954">
    <property type="component" value="Unassembled WGS sequence"/>
</dbReference>
<keyword evidence="3" id="KW-1185">Reference proteome</keyword>